<keyword evidence="1" id="KW-0472">Membrane</keyword>
<evidence type="ECO:0000313" key="2">
    <source>
        <dbReference type="EMBL" id="EYB08496.1"/>
    </source>
</evidence>
<accession>A0AB73AHF7</accession>
<keyword evidence="1" id="KW-0812">Transmembrane</keyword>
<organism evidence="2 3">
    <name type="scientific">Bacteroides fragilis str. 3783N1-6</name>
    <dbReference type="NCBI Taxonomy" id="1339310"/>
    <lineage>
        <taxon>Bacteria</taxon>
        <taxon>Pseudomonadati</taxon>
        <taxon>Bacteroidota</taxon>
        <taxon>Bacteroidia</taxon>
        <taxon>Bacteroidales</taxon>
        <taxon>Bacteroidaceae</taxon>
        <taxon>Bacteroides</taxon>
    </lineage>
</organism>
<sequence length="47" mass="5269">MLSAAYVVTEYKVTAITISAILKDFPTVNVVFPMFVLCLFMMHVVQS</sequence>
<proteinExistence type="predicted"/>
<dbReference type="Proteomes" id="UP000021175">
    <property type="component" value="Unassembled WGS sequence"/>
</dbReference>
<reference evidence="2 3" key="1">
    <citation type="submission" date="2014-02" db="EMBL/GenBank/DDBJ databases">
        <authorList>
            <person name="Sears C."/>
            <person name="Carroll K."/>
            <person name="Sack B.R."/>
            <person name="Qadri F."/>
            <person name="Myers L.L."/>
            <person name="Chung G.-T."/>
            <person name="Escheverria P."/>
            <person name="Fraser C.M."/>
            <person name="Sadzewicz L."/>
            <person name="Shefchek K.A."/>
            <person name="Tallon L."/>
            <person name="Das S.P."/>
            <person name="Daugherty S."/>
            <person name="Mongodin E.F."/>
        </authorList>
    </citation>
    <scope>NUCLEOTIDE SEQUENCE [LARGE SCALE GENOMIC DNA]</scope>
    <source>
        <strain evidence="2 3">3783N1-6</strain>
    </source>
</reference>
<evidence type="ECO:0000256" key="1">
    <source>
        <dbReference type="SAM" id="Phobius"/>
    </source>
</evidence>
<dbReference type="AlphaFoldDB" id="A0AB73AHF7"/>
<dbReference type="EMBL" id="JGEU01000040">
    <property type="protein sequence ID" value="EYB08496.1"/>
    <property type="molecule type" value="Genomic_DNA"/>
</dbReference>
<keyword evidence="1" id="KW-1133">Transmembrane helix</keyword>
<protein>
    <submittedName>
        <fullName evidence="2">Uncharacterized protein</fullName>
    </submittedName>
</protein>
<name>A0AB73AHF7_BACFG</name>
<evidence type="ECO:0000313" key="3">
    <source>
        <dbReference type="Proteomes" id="UP000021175"/>
    </source>
</evidence>
<comment type="caution">
    <text evidence="2">The sequence shown here is derived from an EMBL/GenBank/DDBJ whole genome shotgun (WGS) entry which is preliminary data.</text>
</comment>
<feature type="transmembrane region" description="Helical" evidence="1">
    <location>
        <begin position="27"/>
        <end position="45"/>
    </location>
</feature>
<gene>
    <name evidence="2" type="ORF">M119_3193</name>
</gene>